<dbReference type="GO" id="GO:0005829">
    <property type="term" value="C:cytosol"/>
    <property type="evidence" value="ECO:0007669"/>
    <property type="project" value="TreeGrafter"/>
</dbReference>
<evidence type="ECO:0000313" key="2">
    <source>
        <dbReference type="EMBL" id="PRQ19720.1"/>
    </source>
</evidence>
<dbReference type="AlphaFoldDB" id="A0A2P6PCS0"/>
<dbReference type="InterPro" id="IPR002347">
    <property type="entry name" value="SDR_fam"/>
</dbReference>
<keyword evidence="3" id="KW-1185">Reference proteome</keyword>
<dbReference type="PRINTS" id="PR00081">
    <property type="entry name" value="GDHRDH"/>
</dbReference>
<evidence type="ECO:0000313" key="3">
    <source>
        <dbReference type="Proteomes" id="UP000238479"/>
    </source>
</evidence>
<comment type="caution">
    <text evidence="2">The sequence shown here is derived from an EMBL/GenBank/DDBJ whole genome shotgun (WGS) entry which is preliminary data.</text>
</comment>
<dbReference type="InterPro" id="IPR036291">
    <property type="entry name" value="NAD(P)-bd_dom_sf"/>
</dbReference>
<dbReference type="Gramene" id="PRQ19720">
    <property type="protein sequence ID" value="PRQ19720"/>
    <property type="gene ID" value="RchiOBHm_Chr7g0220301"/>
</dbReference>
<name>A0A2P6PCS0_ROSCH</name>
<gene>
    <name evidence="2" type="ORF">RchiOBHm_Chr7g0220301</name>
</gene>
<dbReference type="GO" id="GO:0006760">
    <property type="term" value="P:folic acid-containing compound metabolic process"/>
    <property type="evidence" value="ECO:0007669"/>
    <property type="project" value="TreeGrafter"/>
</dbReference>
<dbReference type="CDD" id="cd05233">
    <property type="entry name" value="SDR_c"/>
    <property type="match status" value="1"/>
</dbReference>
<dbReference type="SUPFAM" id="SSF51735">
    <property type="entry name" value="NAD(P)-binding Rossmann-fold domains"/>
    <property type="match status" value="1"/>
</dbReference>
<proteinExistence type="inferred from homology"/>
<protein>
    <submittedName>
        <fullName evidence="2">Putative 3-oxoacyl-[acyl-carrier-protein] reductase</fullName>
        <ecNumber evidence="2">1.1.1.100</ecNumber>
    </submittedName>
</protein>
<dbReference type="InterPro" id="IPR053241">
    <property type="entry name" value="NADPH_pterin_aldehyde_rdct"/>
</dbReference>
<comment type="similarity">
    <text evidence="1">Belongs to the short-chain dehydrogenases/reductases (SDR) family.</text>
</comment>
<reference evidence="2 3" key="1">
    <citation type="journal article" date="2018" name="Nat. Genet.">
        <title>The Rosa genome provides new insights in the design of modern roses.</title>
        <authorList>
            <person name="Bendahmane M."/>
        </authorList>
    </citation>
    <scope>NUCLEOTIDE SEQUENCE [LARGE SCALE GENOMIC DNA]</scope>
    <source>
        <strain evidence="3">cv. Old Blush</strain>
    </source>
</reference>
<organism evidence="2 3">
    <name type="scientific">Rosa chinensis</name>
    <name type="common">China rose</name>
    <dbReference type="NCBI Taxonomy" id="74649"/>
    <lineage>
        <taxon>Eukaryota</taxon>
        <taxon>Viridiplantae</taxon>
        <taxon>Streptophyta</taxon>
        <taxon>Embryophyta</taxon>
        <taxon>Tracheophyta</taxon>
        <taxon>Spermatophyta</taxon>
        <taxon>Magnoliopsida</taxon>
        <taxon>eudicotyledons</taxon>
        <taxon>Gunneridae</taxon>
        <taxon>Pentapetalae</taxon>
        <taxon>rosids</taxon>
        <taxon>fabids</taxon>
        <taxon>Rosales</taxon>
        <taxon>Rosaceae</taxon>
        <taxon>Rosoideae</taxon>
        <taxon>Rosoideae incertae sedis</taxon>
        <taxon>Rosa</taxon>
    </lineage>
</organism>
<evidence type="ECO:0000256" key="1">
    <source>
        <dbReference type="RuleBase" id="RU000363"/>
    </source>
</evidence>
<dbReference type="Gene3D" id="3.40.50.720">
    <property type="entry name" value="NAD(P)-binding Rossmann-like Domain"/>
    <property type="match status" value="1"/>
</dbReference>
<dbReference type="STRING" id="74649.A0A2P6PCS0"/>
<dbReference type="Pfam" id="PF00106">
    <property type="entry name" value="adh_short"/>
    <property type="match status" value="1"/>
</dbReference>
<accession>A0A2P6PCS0</accession>
<keyword evidence="2" id="KW-0560">Oxidoreductase</keyword>
<dbReference type="PANTHER" id="PTHR45267">
    <property type="match status" value="1"/>
</dbReference>
<dbReference type="PRINTS" id="PR00080">
    <property type="entry name" value="SDRFAMILY"/>
</dbReference>
<dbReference type="EMBL" id="PDCK01000045">
    <property type="protein sequence ID" value="PRQ19720.1"/>
    <property type="molecule type" value="Genomic_DNA"/>
</dbReference>
<dbReference type="OMA" id="DTGMIPE"/>
<dbReference type="EC" id="1.1.1.100" evidence="2"/>
<dbReference type="PANTHER" id="PTHR45267:SF2">
    <property type="entry name" value="NADPH-DEPENDENT PTERIN ALDEHYDE REDUCTASE"/>
    <property type="match status" value="1"/>
</dbReference>
<sequence length="240" mass="25792">MNVVASKGAANGSRTVLITGVSKGLGLAFAVEMAKRGHTVIGCSRSQDKLTSLQSELSDKHLFLSADVSSNSGIQELDRVVMEKKGVPDIIINNAGVINNNNKLWEVPTQQELEFDSIVDTNVKGVTNVLRHFIPLMLKRDPGLATRIIFNISSSWGRSGAAHVAPYCASKCLTRSVAKELPKDVAIMALNLGVIHTDMLVSCFGPQNMDSYPEPQVWAVKAATMILHLTPADNGASLII</sequence>
<dbReference type="Proteomes" id="UP000238479">
    <property type="component" value="Chromosome 7"/>
</dbReference>
<dbReference type="GO" id="GO:0004316">
    <property type="term" value="F:3-oxoacyl-[acyl-carrier-protein] reductase (NADPH) activity"/>
    <property type="evidence" value="ECO:0007669"/>
    <property type="project" value="UniProtKB-EC"/>
</dbReference>